<evidence type="ECO:0000256" key="7">
    <source>
        <dbReference type="SAM" id="Phobius"/>
    </source>
</evidence>
<dbReference type="GO" id="GO:0005337">
    <property type="term" value="F:nucleoside transmembrane transporter activity"/>
    <property type="evidence" value="ECO:0007669"/>
    <property type="project" value="InterPro"/>
</dbReference>
<evidence type="ECO:0000313" key="10">
    <source>
        <dbReference type="Proteomes" id="UP000271087"/>
    </source>
</evidence>
<feature type="non-terminal residue" evidence="9">
    <location>
        <position position="1"/>
    </location>
</feature>
<dbReference type="Pfam" id="PF01733">
    <property type="entry name" value="Nucleoside_tran"/>
    <property type="match status" value="2"/>
</dbReference>
<comment type="subcellular location">
    <subcellularLocation>
        <location evidence="1">Membrane</location>
        <topology evidence="1">Multi-pass membrane protein</topology>
    </subcellularLocation>
</comment>
<keyword evidence="5 7" id="KW-1133">Transmembrane helix</keyword>
<proteinExistence type="inferred from homology"/>
<dbReference type="PANTHER" id="PTHR10332">
    <property type="entry name" value="EQUILIBRATIVE NUCLEOSIDE TRANSPORTER"/>
    <property type="match status" value="1"/>
</dbReference>
<feature type="transmembrane region" description="Helical" evidence="7">
    <location>
        <begin position="171"/>
        <end position="193"/>
    </location>
</feature>
<dbReference type="AlphaFoldDB" id="A0A3P6T9W2"/>
<gene>
    <name evidence="9" type="ORF">NOO_LOCUS5921</name>
</gene>
<accession>A0A3P6T9W2</accession>
<name>A0A3P6T9W2_ONCOC</name>
<evidence type="ECO:0000256" key="8">
    <source>
        <dbReference type="SAM" id="SignalP"/>
    </source>
</evidence>
<evidence type="ECO:0000313" key="9">
    <source>
        <dbReference type="EMBL" id="VDK80089.1"/>
    </source>
</evidence>
<keyword evidence="3" id="KW-0813">Transport</keyword>
<keyword evidence="4 7" id="KW-0812">Transmembrane</keyword>
<dbReference type="OrthoDB" id="1856718at2759"/>
<feature type="transmembrane region" description="Helical" evidence="7">
    <location>
        <begin position="241"/>
        <end position="268"/>
    </location>
</feature>
<dbReference type="PANTHER" id="PTHR10332:SF80">
    <property type="entry name" value="EQUILIBRATIVE NUCLEOSIDE TRANSPORTER 2, ISOFORM A"/>
    <property type="match status" value="1"/>
</dbReference>
<organism evidence="9 10">
    <name type="scientific">Onchocerca ochengi</name>
    <name type="common">Filarial nematode worm</name>
    <dbReference type="NCBI Taxonomy" id="42157"/>
    <lineage>
        <taxon>Eukaryota</taxon>
        <taxon>Metazoa</taxon>
        <taxon>Ecdysozoa</taxon>
        <taxon>Nematoda</taxon>
        <taxon>Chromadorea</taxon>
        <taxon>Rhabditida</taxon>
        <taxon>Spirurina</taxon>
        <taxon>Spiruromorpha</taxon>
        <taxon>Filarioidea</taxon>
        <taxon>Onchocercidae</taxon>
        <taxon>Onchocerca</taxon>
    </lineage>
</organism>
<feature type="chain" id="PRO_5018068098" evidence="8">
    <location>
        <begin position="20"/>
        <end position="279"/>
    </location>
</feature>
<keyword evidence="6 7" id="KW-0472">Membrane</keyword>
<feature type="transmembrane region" description="Helical" evidence="7">
    <location>
        <begin position="43"/>
        <end position="63"/>
    </location>
</feature>
<evidence type="ECO:0000256" key="6">
    <source>
        <dbReference type="ARBA" id="ARBA00023136"/>
    </source>
</evidence>
<evidence type="ECO:0000256" key="4">
    <source>
        <dbReference type="ARBA" id="ARBA00022692"/>
    </source>
</evidence>
<evidence type="ECO:0000256" key="2">
    <source>
        <dbReference type="ARBA" id="ARBA00007965"/>
    </source>
</evidence>
<dbReference type="GO" id="GO:0005886">
    <property type="term" value="C:plasma membrane"/>
    <property type="evidence" value="ECO:0007669"/>
    <property type="project" value="TreeGrafter"/>
</dbReference>
<comment type="similarity">
    <text evidence="2">Belongs to the SLC29A/ENT transporter (TC 2.A.57) family.</text>
</comment>
<feature type="transmembrane region" description="Helical" evidence="7">
    <location>
        <begin position="70"/>
        <end position="91"/>
    </location>
</feature>
<protein>
    <submittedName>
        <fullName evidence="9">Uncharacterized protein</fullName>
    </submittedName>
</protein>
<feature type="transmembrane region" description="Helical" evidence="7">
    <location>
        <begin position="205"/>
        <end position="229"/>
    </location>
</feature>
<evidence type="ECO:0000256" key="3">
    <source>
        <dbReference type="ARBA" id="ARBA00022448"/>
    </source>
</evidence>
<dbReference type="EMBL" id="UYRW01001706">
    <property type="protein sequence ID" value="VDK80089.1"/>
    <property type="molecule type" value="Genomic_DNA"/>
</dbReference>
<sequence>VMIFFIITMISVVIQNAACGVYQNSLYGLVAIFPPQYTNAILIGSNLCGIVVSIIDIITLVATNNIKAAAFFYFFASLMAILACFGSLFVLERLDFYKYYKQKATEKMEKKKLSGMTKEKNGINEIELNANCKIIEYTDTLNNDDADLLELNFQMKLRLYYSVFKKPQPKWLVVPVVVQAVFIPLMLSCNFRPEQRTWGIWIHDTWIYIAIVITMSTCCGYFSSLAMMYAPKQVEASKSTIAGMITALFLIFGVVCGTLFTFAVLWFIDCLGPLQPSEF</sequence>
<reference evidence="9 10" key="1">
    <citation type="submission" date="2018-08" db="EMBL/GenBank/DDBJ databases">
        <authorList>
            <person name="Laetsch R D."/>
            <person name="Stevens L."/>
            <person name="Kumar S."/>
            <person name="Blaxter L. M."/>
        </authorList>
    </citation>
    <scope>NUCLEOTIDE SEQUENCE [LARGE SCALE GENOMIC DNA]</scope>
</reference>
<evidence type="ECO:0000256" key="5">
    <source>
        <dbReference type="ARBA" id="ARBA00022989"/>
    </source>
</evidence>
<dbReference type="InterPro" id="IPR002259">
    <property type="entry name" value="Eqnu_transpt"/>
</dbReference>
<keyword evidence="10" id="KW-1185">Reference proteome</keyword>
<evidence type="ECO:0000256" key="1">
    <source>
        <dbReference type="ARBA" id="ARBA00004141"/>
    </source>
</evidence>
<feature type="signal peptide" evidence="8">
    <location>
        <begin position="1"/>
        <end position="19"/>
    </location>
</feature>
<keyword evidence="8" id="KW-0732">Signal</keyword>
<dbReference type="Proteomes" id="UP000271087">
    <property type="component" value="Unassembled WGS sequence"/>
</dbReference>